<sequence>MKPAAFKATPKLGVEASRALLEAVGSVTLTDKRRRELASLAESARQAFARPLPTKANGH</sequence>
<evidence type="ECO:0000313" key="2">
    <source>
        <dbReference type="Proteomes" id="UP001232156"/>
    </source>
</evidence>
<name>A0ABU1D543_9BURK</name>
<proteinExistence type="predicted"/>
<keyword evidence="2" id="KW-1185">Reference proteome</keyword>
<reference evidence="1 2" key="1">
    <citation type="submission" date="2023-08" db="EMBL/GenBank/DDBJ databases">
        <title>Alcaligenaceae gen. nov., a novel taxon isolated from the sludge of Yixing Pesticide Factory.</title>
        <authorList>
            <person name="Ruan L."/>
        </authorList>
    </citation>
    <scope>NUCLEOTIDE SEQUENCE [LARGE SCALE GENOMIC DNA]</scope>
    <source>
        <strain evidence="1 2">LG-2</strain>
    </source>
</reference>
<dbReference type="Proteomes" id="UP001232156">
    <property type="component" value="Unassembled WGS sequence"/>
</dbReference>
<gene>
    <name evidence="1" type="ORF">Q8947_06055</name>
</gene>
<dbReference type="EMBL" id="JAUZQE010000010">
    <property type="protein sequence ID" value="MDR4125544.1"/>
    <property type="molecule type" value="Genomic_DNA"/>
</dbReference>
<organism evidence="1 2">
    <name type="scientific">Yanghanlia caeni</name>
    <dbReference type="NCBI Taxonomy" id="3064283"/>
    <lineage>
        <taxon>Bacteria</taxon>
        <taxon>Pseudomonadati</taxon>
        <taxon>Pseudomonadota</taxon>
        <taxon>Betaproteobacteria</taxon>
        <taxon>Burkholderiales</taxon>
        <taxon>Alcaligenaceae</taxon>
        <taxon>Yanghanlia</taxon>
    </lineage>
</organism>
<comment type="caution">
    <text evidence="1">The sequence shown here is derived from an EMBL/GenBank/DDBJ whole genome shotgun (WGS) entry which is preliminary data.</text>
</comment>
<dbReference type="RefSeq" id="WP_347286735.1">
    <property type="nucleotide sequence ID" value="NZ_JAUZQE010000010.1"/>
</dbReference>
<protein>
    <submittedName>
        <fullName evidence="1">Uncharacterized protein</fullName>
    </submittedName>
</protein>
<accession>A0ABU1D543</accession>
<evidence type="ECO:0000313" key="1">
    <source>
        <dbReference type="EMBL" id="MDR4125544.1"/>
    </source>
</evidence>